<dbReference type="AlphaFoldDB" id="A0ABD1XWY8"/>
<evidence type="ECO:0000256" key="1">
    <source>
        <dbReference type="SAM" id="MobiDB-lite"/>
    </source>
</evidence>
<feature type="domain" description="DUF3456" evidence="3">
    <location>
        <begin position="31"/>
        <end position="169"/>
    </location>
</feature>
<name>A0ABD1XWY8_9MARC</name>
<sequence>MDCSLRLSVVSVLLVLLLAENVAPAFAIPNKCSACQVIAEELEEGLANERPRNHIDLRHRLDSKGQREGKVIDYKVSELRVVELLDGLCAKFKDYTYNKREGGVWMKTFEGNLAGYDRRAGEQYSKELISYCGRLLETYEDELASKIRKGEVKAGEVENTLCWELSKHCKQSKKKDVKKDDEEEEVDDSLPAAESSVESSDGEL</sequence>
<evidence type="ECO:0000256" key="2">
    <source>
        <dbReference type="SAM" id="SignalP"/>
    </source>
</evidence>
<keyword evidence="2" id="KW-0732">Signal</keyword>
<evidence type="ECO:0000313" key="4">
    <source>
        <dbReference type="EMBL" id="KAL2613470.1"/>
    </source>
</evidence>
<dbReference type="PANTHER" id="PTHR13341">
    <property type="entry name" value="MIR-INTERACTING SAPOSIN-LIKE PROTEIN"/>
    <property type="match status" value="1"/>
</dbReference>
<dbReference type="Proteomes" id="UP001605036">
    <property type="component" value="Unassembled WGS sequence"/>
</dbReference>
<gene>
    <name evidence="4" type="ORF">R1flu_025162</name>
</gene>
<dbReference type="Pfam" id="PF11938">
    <property type="entry name" value="DUF3456"/>
    <property type="match status" value="1"/>
</dbReference>
<organism evidence="4 5">
    <name type="scientific">Riccia fluitans</name>
    <dbReference type="NCBI Taxonomy" id="41844"/>
    <lineage>
        <taxon>Eukaryota</taxon>
        <taxon>Viridiplantae</taxon>
        <taxon>Streptophyta</taxon>
        <taxon>Embryophyta</taxon>
        <taxon>Marchantiophyta</taxon>
        <taxon>Marchantiopsida</taxon>
        <taxon>Marchantiidae</taxon>
        <taxon>Marchantiales</taxon>
        <taxon>Ricciaceae</taxon>
        <taxon>Riccia</taxon>
    </lineage>
</organism>
<dbReference type="PANTHER" id="PTHR13341:SF2">
    <property type="entry name" value="PROTEIN SEELE"/>
    <property type="match status" value="1"/>
</dbReference>
<dbReference type="EMBL" id="JBHFFA010000007">
    <property type="protein sequence ID" value="KAL2613470.1"/>
    <property type="molecule type" value="Genomic_DNA"/>
</dbReference>
<evidence type="ECO:0000259" key="3">
    <source>
        <dbReference type="Pfam" id="PF11938"/>
    </source>
</evidence>
<proteinExistence type="predicted"/>
<protein>
    <recommendedName>
        <fullName evidence="3">DUF3456 domain-containing protein</fullName>
    </recommendedName>
</protein>
<dbReference type="InterPro" id="IPR042415">
    <property type="entry name" value="CNPY"/>
</dbReference>
<feature type="signal peptide" evidence="2">
    <location>
        <begin position="1"/>
        <end position="27"/>
    </location>
</feature>
<feature type="region of interest" description="Disordered" evidence="1">
    <location>
        <begin position="169"/>
        <end position="204"/>
    </location>
</feature>
<reference evidence="4 5" key="1">
    <citation type="submission" date="2024-09" db="EMBL/GenBank/DDBJ databases">
        <title>Chromosome-scale assembly of Riccia fluitans.</title>
        <authorList>
            <person name="Paukszto L."/>
            <person name="Sawicki J."/>
            <person name="Karawczyk K."/>
            <person name="Piernik-Szablinska J."/>
            <person name="Szczecinska M."/>
            <person name="Mazdziarz M."/>
        </authorList>
    </citation>
    <scope>NUCLEOTIDE SEQUENCE [LARGE SCALE GENOMIC DNA]</scope>
    <source>
        <strain evidence="4">Rf_01</strain>
        <tissue evidence="4">Aerial parts of the thallus</tissue>
    </source>
</reference>
<evidence type="ECO:0000313" key="5">
    <source>
        <dbReference type="Proteomes" id="UP001605036"/>
    </source>
</evidence>
<keyword evidence="5" id="KW-1185">Reference proteome</keyword>
<comment type="caution">
    <text evidence="4">The sequence shown here is derived from an EMBL/GenBank/DDBJ whole genome shotgun (WGS) entry which is preliminary data.</text>
</comment>
<dbReference type="InterPro" id="IPR021852">
    <property type="entry name" value="DUF3456"/>
</dbReference>
<feature type="chain" id="PRO_5044823544" description="DUF3456 domain-containing protein" evidence="2">
    <location>
        <begin position="28"/>
        <end position="204"/>
    </location>
</feature>
<accession>A0ABD1XWY8</accession>